<evidence type="ECO:0000313" key="2">
    <source>
        <dbReference type="RefSeq" id="XP_045149937.1"/>
    </source>
</evidence>
<name>A0AC55DDW4_ECHTE</name>
<sequence length="334" mass="36296">MAAAPRVPGLGPASAQARINVILVGGVAAVGLAEVLQRFLSRLAEAEVTVSAVERAAECLASGAFSMTFLRTTSLSMAEELEVVAMIRAAKTENAHLLFVLIIPENFEDCISGHGADIILTEPLTMEKVKILVNYWKMCFLKTVGDAASARPGEPALPPQRPCGEQRERCSPRLDTPSESAGDVRPPRSGFKKGQLNSHLHSNKEKLRRERIKECCDQLRLLLPHQKGRKNDMASVLEATVEHMQRVRERIPPAVMGQISEVLQNNWRFCKKHPGPSPWSLLGVAAHRGGCGMLRTPCSPLLDLSLLPRARVAEQPAGDSGDDAKTALGWMAPV</sequence>
<reference evidence="2" key="1">
    <citation type="submission" date="2025-08" db="UniProtKB">
        <authorList>
            <consortium name="RefSeq"/>
        </authorList>
    </citation>
    <scope>IDENTIFICATION</scope>
</reference>
<proteinExistence type="predicted"/>
<organism evidence="1 2">
    <name type="scientific">Echinops telfairi</name>
    <name type="common">Lesser hedgehog tenrec</name>
    <dbReference type="NCBI Taxonomy" id="9371"/>
    <lineage>
        <taxon>Eukaryota</taxon>
        <taxon>Metazoa</taxon>
        <taxon>Chordata</taxon>
        <taxon>Craniata</taxon>
        <taxon>Vertebrata</taxon>
        <taxon>Euteleostomi</taxon>
        <taxon>Mammalia</taxon>
        <taxon>Eutheria</taxon>
        <taxon>Afrotheria</taxon>
        <taxon>Tenrecidae</taxon>
        <taxon>Tenrecinae</taxon>
        <taxon>Echinops</taxon>
    </lineage>
</organism>
<keyword evidence="1" id="KW-1185">Reference proteome</keyword>
<protein>
    <submittedName>
        <fullName evidence="2">Spermatogenesis- and oogenesis-specific basic helix-loop-helix-containing protein 2-like</fullName>
    </submittedName>
</protein>
<dbReference type="Proteomes" id="UP000694863">
    <property type="component" value="Unplaced"/>
</dbReference>
<evidence type="ECO:0000313" key="1">
    <source>
        <dbReference type="Proteomes" id="UP000694863"/>
    </source>
</evidence>
<accession>A0AC55DDW4</accession>
<dbReference type="RefSeq" id="XP_045149937.1">
    <property type="nucleotide sequence ID" value="XM_045294002.1"/>
</dbReference>
<gene>
    <name evidence="2" type="primary">LOC123522136</name>
</gene>